<feature type="transmembrane region" description="Helical" evidence="1">
    <location>
        <begin position="85"/>
        <end position="106"/>
    </location>
</feature>
<organism evidence="2 3">
    <name type="scientific">Nocardioides vastitatis</name>
    <dbReference type="NCBI Taxonomy" id="2568655"/>
    <lineage>
        <taxon>Bacteria</taxon>
        <taxon>Bacillati</taxon>
        <taxon>Actinomycetota</taxon>
        <taxon>Actinomycetes</taxon>
        <taxon>Propionibacteriales</taxon>
        <taxon>Nocardioidaceae</taxon>
        <taxon>Nocardioides</taxon>
    </lineage>
</organism>
<keyword evidence="1" id="KW-0812">Transmembrane</keyword>
<keyword evidence="3" id="KW-1185">Reference proteome</keyword>
<comment type="caution">
    <text evidence="2">The sequence shown here is derived from an EMBL/GenBank/DDBJ whole genome shotgun (WGS) entry which is preliminary data.</text>
</comment>
<proteinExistence type="predicted"/>
<evidence type="ECO:0000256" key="1">
    <source>
        <dbReference type="SAM" id="Phobius"/>
    </source>
</evidence>
<keyword evidence="1" id="KW-1133">Transmembrane helix</keyword>
<gene>
    <name evidence="2" type="ORF">ACFPQB_15260</name>
</gene>
<feature type="transmembrane region" description="Helical" evidence="1">
    <location>
        <begin position="118"/>
        <end position="139"/>
    </location>
</feature>
<keyword evidence="1" id="KW-0472">Membrane</keyword>
<accession>A0ABW0ZH05</accession>
<name>A0ABW0ZH05_9ACTN</name>
<feature type="transmembrane region" description="Helical" evidence="1">
    <location>
        <begin position="151"/>
        <end position="172"/>
    </location>
</feature>
<dbReference type="EMBL" id="JBHSNS010000008">
    <property type="protein sequence ID" value="MFC5730280.1"/>
    <property type="molecule type" value="Genomic_DNA"/>
</dbReference>
<feature type="transmembrane region" description="Helical" evidence="1">
    <location>
        <begin position="55"/>
        <end position="73"/>
    </location>
</feature>
<evidence type="ECO:0000313" key="2">
    <source>
        <dbReference type="EMBL" id="MFC5730280.1"/>
    </source>
</evidence>
<dbReference type="Proteomes" id="UP001596072">
    <property type="component" value="Unassembled WGS sequence"/>
</dbReference>
<protein>
    <submittedName>
        <fullName evidence="2">Uncharacterized protein</fullName>
    </submittedName>
</protein>
<evidence type="ECO:0000313" key="3">
    <source>
        <dbReference type="Proteomes" id="UP001596072"/>
    </source>
</evidence>
<reference evidence="3" key="1">
    <citation type="journal article" date="2019" name="Int. J. Syst. Evol. Microbiol.">
        <title>The Global Catalogue of Microorganisms (GCM) 10K type strain sequencing project: providing services to taxonomists for standard genome sequencing and annotation.</title>
        <authorList>
            <consortium name="The Broad Institute Genomics Platform"/>
            <consortium name="The Broad Institute Genome Sequencing Center for Infectious Disease"/>
            <person name="Wu L."/>
            <person name="Ma J."/>
        </authorList>
    </citation>
    <scope>NUCLEOTIDE SEQUENCE [LARGE SCALE GENOMIC DNA]</scope>
    <source>
        <strain evidence="3">YIM 94188</strain>
    </source>
</reference>
<sequence length="181" mass="19381">MKPLYWMAVGLVFVLLEGRTESGWDIYPDPLGWLFVLVGLHGLARAAPGLPLRMTLWYLGALALFVSAALVAPDARAWLDDADPALVWAADLPALAFQVALCHVLADQARRAKARGGAWWRVAQAGLLVGIVAPVLYFGADWTWLEGVGNIGYAAALLVVLLCLVFGARSWAGAGEVTART</sequence>
<dbReference type="RefSeq" id="WP_136436549.1">
    <property type="nucleotide sequence ID" value="NZ_JBHSNS010000008.1"/>
</dbReference>